<dbReference type="AlphaFoldDB" id="A0A9X0CDT1"/>
<evidence type="ECO:0000256" key="5">
    <source>
        <dbReference type="SAM" id="MobiDB-lite"/>
    </source>
</evidence>
<evidence type="ECO:0000256" key="3">
    <source>
        <dbReference type="ARBA" id="ARBA00022801"/>
    </source>
</evidence>
<dbReference type="Pfam" id="PF01771">
    <property type="entry name" value="Viral_alk_exo"/>
    <property type="match status" value="1"/>
</dbReference>
<protein>
    <submittedName>
        <fullName evidence="6">Uncharacterized protein</fullName>
    </submittedName>
</protein>
<dbReference type="GO" id="GO:0004519">
    <property type="term" value="F:endonuclease activity"/>
    <property type="evidence" value="ECO:0007669"/>
    <property type="project" value="UniProtKB-KW"/>
</dbReference>
<dbReference type="PANTHER" id="PTHR46609">
    <property type="entry name" value="EXONUCLEASE, PHAGE-TYPE/RECB, C-TERMINAL DOMAIN-CONTAINING PROTEIN"/>
    <property type="match status" value="1"/>
</dbReference>
<dbReference type="InterPro" id="IPR051703">
    <property type="entry name" value="NF-kappa-B_Signaling_Reg"/>
</dbReference>
<dbReference type="EMBL" id="MU827923">
    <property type="protein sequence ID" value="KAJ7314880.1"/>
    <property type="molecule type" value="Genomic_DNA"/>
</dbReference>
<dbReference type="OrthoDB" id="5990219at2759"/>
<evidence type="ECO:0000256" key="1">
    <source>
        <dbReference type="ARBA" id="ARBA00022722"/>
    </source>
</evidence>
<proteinExistence type="predicted"/>
<comment type="caution">
    <text evidence="6">The sequence shown here is derived from an EMBL/GenBank/DDBJ whole genome shotgun (WGS) entry which is preliminary data.</text>
</comment>
<feature type="region of interest" description="Disordered" evidence="5">
    <location>
        <begin position="398"/>
        <end position="420"/>
    </location>
</feature>
<dbReference type="CDD" id="cd22343">
    <property type="entry name" value="PDDEXK_lambda_exonuclease-like"/>
    <property type="match status" value="1"/>
</dbReference>
<feature type="compositionally biased region" description="Low complexity" evidence="5">
    <location>
        <begin position="300"/>
        <end position="309"/>
    </location>
</feature>
<feature type="compositionally biased region" description="Basic and acidic residues" evidence="5">
    <location>
        <begin position="341"/>
        <end position="359"/>
    </location>
</feature>
<dbReference type="GO" id="GO:0006281">
    <property type="term" value="P:DNA repair"/>
    <property type="evidence" value="ECO:0007669"/>
    <property type="project" value="UniProtKB-ARBA"/>
</dbReference>
<feature type="region of interest" description="Disordered" evidence="5">
    <location>
        <begin position="461"/>
        <end position="486"/>
    </location>
</feature>
<accession>A0A9X0CDT1</accession>
<keyword evidence="4" id="KW-0269">Exonuclease</keyword>
<evidence type="ECO:0000256" key="4">
    <source>
        <dbReference type="ARBA" id="ARBA00022839"/>
    </source>
</evidence>
<dbReference type="Proteomes" id="UP001163046">
    <property type="component" value="Unassembled WGS sequence"/>
</dbReference>
<evidence type="ECO:0000256" key="2">
    <source>
        <dbReference type="ARBA" id="ARBA00022759"/>
    </source>
</evidence>
<dbReference type="InterPro" id="IPR034720">
    <property type="entry name" value="Viral_alk_exo"/>
</dbReference>
<dbReference type="Gene3D" id="3.90.320.10">
    <property type="match status" value="1"/>
</dbReference>
<keyword evidence="1" id="KW-0540">Nuclease</keyword>
<keyword evidence="3" id="KW-0378">Hydrolase</keyword>
<feature type="region of interest" description="Disordered" evidence="5">
    <location>
        <begin position="295"/>
        <end position="359"/>
    </location>
</feature>
<dbReference type="SUPFAM" id="SSF52980">
    <property type="entry name" value="Restriction endonuclease-like"/>
    <property type="match status" value="1"/>
</dbReference>
<gene>
    <name evidence="6" type="ORF">OS493_039043</name>
</gene>
<organism evidence="6 7">
    <name type="scientific">Desmophyllum pertusum</name>
    <dbReference type="NCBI Taxonomy" id="174260"/>
    <lineage>
        <taxon>Eukaryota</taxon>
        <taxon>Metazoa</taxon>
        <taxon>Cnidaria</taxon>
        <taxon>Anthozoa</taxon>
        <taxon>Hexacorallia</taxon>
        <taxon>Scleractinia</taxon>
        <taxon>Caryophylliina</taxon>
        <taxon>Caryophylliidae</taxon>
        <taxon>Desmophyllum</taxon>
    </lineage>
</organism>
<dbReference type="GO" id="GO:0004527">
    <property type="term" value="F:exonuclease activity"/>
    <property type="evidence" value="ECO:0007669"/>
    <property type="project" value="UniProtKB-KW"/>
</dbReference>
<feature type="compositionally biased region" description="Polar residues" evidence="5">
    <location>
        <begin position="461"/>
        <end position="485"/>
    </location>
</feature>
<reference evidence="6" key="1">
    <citation type="submission" date="2023-01" db="EMBL/GenBank/DDBJ databases">
        <title>Genome assembly of the deep-sea coral Lophelia pertusa.</title>
        <authorList>
            <person name="Herrera S."/>
            <person name="Cordes E."/>
        </authorList>
    </citation>
    <scope>NUCLEOTIDE SEQUENCE</scope>
    <source>
        <strain evidence="6">USNM1676648</strain>
        <tissue evidence="6">Polyp</tissue>
    </source>
</reference>
<dbReference type="PANTHER" id="PTHR46609:SF8">
    <property type="entry name" value="YQAJ VIRAL RECOMBINASE DOMAIN-CONTAINING PROTEIN"/>
    <property type="match status" value="1"/>
</dbReference>
<sequence>MSSRPVSENVFIGPFNKLQYIRDDLVRSVCYGVGGFLKKPGHKQCLCKKGSKKPSEDAQLFAAYNYPNAVNQYGAGGLPCCPANTFCADKPPCPPNVLSDLPSAPLDAGLSFNMAPGGVQVPTAPSQPAAVLSVPIQDQTETPTQPQIPLHAEHPEKDKVKLELQPNRDQVYHLKGMNFKSLGCWKDTWDRAIPLMEKKHAMLFEPDYKKRTNALMKCAEAALDNKFIIFSLQNGGQCFSGKDADQTFMKYGVTDSCKADGEGGPWGNEVYQFSKGNMTLAKNNQAEGGISKESIAQANPTPTTIQPTTPTAPPTLQPTSSPAENKVEVNKSQSANPWAKLPKEQSIDKSRKPDLKSYKDEVEQDAVVAENEADKQALLTEVPGAKANKTDIDIDEESDDAISEDISSQTQALNVRPPRPRLLSSHHLSQSPLVCQPTQLSRSVCGNQPIQQSENISGGQLFQQCGNSTDRQQPTHINTNTSVECPNNDPPHQVFPEFPPLPVKCSDENVDPNLFSTAPTIFNKIQVSLQSAQELHAKTIGQANNNLWYKERKYRITASTFGKIMKRKSPPTPAFVRAICNPRDISNLPFVKYGRENEGRVADLYVKKMHEEGNTGLRIAEVGLCVNPALPHLGASLDRAVFDPLSNDKFGGSEIKTCPKAGSLGLSVADTVGHPSFAANHFWF</sequence>
<evidence type="ECO:0000313" key="7">
    <source>
        <dbReference type="Proteomes" id="UP001163046"/>
    </source>
</evidence>
<name>A0A9X0CDT1_9CNID</name>
<dbReference type="InterPro" id="IPR011604">
    <property type="entry name" value="PDDEXK-like_dom_sf"/>
</dbReference>
<dbReference type="InterPro" id="IPR011335">
    <property type="entry name" value="Restrct_endonuc-II-like"/>
</dbReference>
<keyword evidence="7" id="KW-1185">Reference proteome</keyword>
<evidence type="ECO:0000313" key="6">
    <source>
        <dbReference type="EMBL" id="KAJ7314880.1"/>
    </source>
</evidence>
<keyword evidence="2" id="KW-0255">Endonuclease</keyword>